<protein>
    <submittedName>
        <fullName evidence="2">Uncharacterized protein</fullName>
    </submittedName>
</protein>
<organism evidence="2 3">
    <name type="scientific">Solanum tuberosum</name>
    <name type="common">Potato</name>
    <dbReference type="NCBI Taxonomy" id="4113"/>
    <lineage>
        <taxon>Eukaryota</taxon>
        <taxon>Viridiplantae</taxon>
        <taxon>Streptophyta</taxon>
        <taxon>Embryophyta</taxon>
        <taxon>Tracheophyta</taxon>
        <taxon>Spermatophyta</taxon>
        <taxon>Magnoliopsida</taxon>
        <taxon>eudicotyledons</taxon>
        <taxon>Gunneridae</taxon>
        <taxon>Pentapetalae</taxon>
        <taxon>asterids</taxon>
        <taxon>lamiids</taxon>
        <taxon>Solanales</taxon>
        <taxon>Solanaceae</taxon>
        <taxon>Solanoideae</taxon>
        <taxon>Solaneae</taxon>
        <taxon>Solanum</taxon>
    </lineage>
</organism>
<dbReference type="PANTHER" id="PTHR33499:SF39">
    <property type="entry name" value="TNP2-LIKE TRANSPOSON PROTEIN"/>
    <property type="match status" value="1"/>
</dbReference>
<sequence length="147" mass="16527">MFDFDVKGGKDGNPLDLATIFFEKRKKDNKLVKPEAIEKHAQLKEMVQADPSLPSIEIVEKYCGPQTRSHVFGFRGEVKEKDMKASNYAFVTPQTRGEQLAPNAKTKARFDPAPNAKTQARFDPAEPFATSAWQPHAIKKSNKYIST</sequence>
<evidence type="ECO:0000256" key="1">
    <source>
        <dbReference type="SAM" id="MobiDB-lite"/>
    </source>
</evidence>
<reference evidence="2" key="2">
    <citation type="submission" date="2015-06" db="UniProtKB">
        <authorList>
            <consortium name="EnsemblPlants"/>
        </authorList>
    </citation>
    <scope>IDENTIFICATION</scope>
    <source>
        <strain evidence="2">DM1-3 516 R44</strain>
    </source>
</reference>
<evidence type="ECO:0000313" key="3">
    <source>
        <dbReference type="Proteomes" id="UP000011115"/>
    </source>
</evidence>
<dbReference type="Proteomes" id="UP000011115">
    <property type="component" value="Unassembled WGS sequence"/>
</dbReference>
<name>M1D9G5_SOLTU</name>
<feature type="region of interest" description="Disordered" evidence="1">
    <location>
        <begin position="94"/>
        <end position="119"/>
    </location>
</feature>
<dbReference type="EnsemblPlants" id="PGSC0003DMT400085420">
    <property type="protein sequence ID" value="PGSC0003DMT400085420"/>
    <property type="gene ID" value="PGSC0003DMG400034991"/>
</dbReference>
<dbReference type="InParanoid" id="M1D9G5"/>
<dbReference type="Gramene" id="PGSC0003DMT400085420">
    <property type="protein sequence ID" value="PGSC0003DMT400085420"/>
    <property type="gene ID" value="PGSC0003DMG400034991"/>
</dbReference>
<dbReference type="HOGENOM" id="CLU_1771318_0_0_1"/>
<proteinExistence type="predicted"/>
<accession>M1D9G5</accession>
<evidence type="ECO:0000313" key="2">
    <source>
        <dbReference type="EnsemblPlants" id="PGSC0003DMT400085420"/>
    </source>
</evidence>
<keyword evidence="3" id="KW-1185">Reference proteome</keyword>
<dbReference type="PaxDb" id="4113-PGSC0003DMT400085420"/>
<dbReference type="eggNOG" id="ENOG502R7WD">
    <property type="taxonomic scope" value="Eukaryota"/>
</dbReference>
<dbReference type="AlphaFoldDB" id="M1D9G5"/>
<reference evidence="3" key="1">
    <citation type="journal article" date="2011" name="Nature">
        <title>Genome sequence and analysis of the tuber crop potato.</title>
        <authorList>
            <consortium name="The Potato Genome Sequencing Consortium"/>
        </authorList>
    </citation>
    <scope>NUCLEOTIDE SEQUENCE [LARGE SCALE GENOMIC DNA]</scope>
    <source>
        <strain evidence="3">cv. DM1-3 516 R44</strain>
    </source>
</reference>
<dbReference type="PANTHER" id="PTHR33499">
    <property type="entry name" value="OS12G0282400 PROTEIN-RELATED"/>
    <property type="match status" value="1"/>
</dbReference>